<evidence type="ECO:0000313" key="2">
    <source>
        <dbReference type="EMBL" id="GCE36742.1"/>
    </source>
</evidence>
<organism evidence="2 3">
    <name type="scientific">Rhodococcus wratislaviensis</name>
    <name type="common">Tsukamurella wratislaviensis</name>
    <dbReference type="NCBI Taxonomy" id="44752"/>
    <lineage>
        <taxon>Bacteria</taxon>
        <taxon>Bacillati</taxon>
        <taxon>Actinomycetota</taxon>
        <taxon>Actinomycetes</taxon>
        <taxon>Mycobacteriales</taxon>
        <taxon>Nocardiaceae</taxon>
        <taxon>Rhodococcus</taxon>
    </lineage>
</organism>
<dbReference type="EMBL" id="BHYM01000004">
    <property type="protein sequence ID" value="GCE36742.1"/>
    <property type="molecule type" value="Genomic_DNA"/>
</dbReference>
<proteinExistence type="predicted"/>
<gene>
    <name evidence="2" type="ORF">Rhow_004689</name>
</gene>
<sequence>MTAAFDRTPGIVVIHASNPDDVDDVDDASTHPDTDASKIAVGSRAGVATPSK</sequence>
<evidence type="ECO:0000256" key="1">
    <source>
        <dbReference type="SAM" id="MobiDB-lite"/>
    </source>
</evidence>
<dbReference type="AlphaFoldDB" id="A0A402BZH3"/>
<keyword evidence="3" id="KW-1185">Reference proteome</keyword>
<comment type="caution">
    <text evidence="2">The sequence shown here is derived from an EMBL/GenBank/DDBJ whole genome shotgun (WGS) entry which is preliminary data.</text>
</comment>
<dbReference type="Proteomes" id="UP000287519">
    <property type="component" value="Unassembled WGS sequence"/>
</dbReference>
<feature type="region of interest" description="Disordered" evidence="1">
    <location>
        <begin position="1"/>
        <end position="52"/>
    </location>
</feature>
<accession>A0A402BZH3</accession>
<evidence type="ECO:0000313" key="3">
    <source>
        <dbReference type="Proteomes" id="UP000287519"/>
    </source>
</evidence>
<name>A0A402BZH3_RHOWR</name>
<reference evidence="2 3" key="1">
    <citation type="submission" date="2018-11" db="EMBL/GenBank/DDBJ databases">
        <title>Microbial catabolism of amino acid.</title>
        <authorList>
            <person name="Hibi M."/>
            <person name="Ogawa J."/>
        </authorList>
    </citation>
    <scope>NUCLEOTIDE SEQUENCE [LARGE SCALE GENOMIC DNA]</scope>
    <source>
        <strain evidence="2 3">C31-06</strain>
    </source>
</reference>
<protein>
    <submittedName>
        <fullName evidence="2">Uncharacterized protein</fullName>
    </submittedName>
</protein>